<keyword evidence="2" id="KW-1185">Reference proteome</keyword>
<sequence>MYTTALTNNMFKVQYLQRNNLSSDIYFVAVCSIHQPYNSAYKHKSPFSIQIHDCEALNMLAMAMTRD</sequence>
<protein>
    <submittedName>
        <fullName evidence="1">Uncharacterized protein</fullName>
    </submittedName>
</protein>
<accession>A0AAV6TEG7</accession>
<dbReference type="EMBL" id="JAFNEN010006020">
    <property type="protein sequence ID" value="KAG8156633.1"/>
    <property type="molecule type" value="Genomic_DNA"/>
</dbReference>
<reference evidence="1 2" key="1">
    <citation type="journal article" date="2022" name="Nat. Ecol. Evol.">
        <title>A masculinizing supergene underlies an exaggerated male reproductive morph in a spider.</title>
        <authorList>
            <person name="Hendrickx F."/>
            <person name="De Corte Z."/>
            <person name="Sonet G."/>
            <person name="Van Belleghem S.M."/>
            <person name="Kostlbacher S."/>
            <person name="Vangestel C."/>
        </authorList>
    </citation>
    <scope>NUCLEOTIDE SEQUENCE [LARGE SCALE GENOMIC DNA]</scope>
    <source>
        <strain evidence="1">W744_W776</strain>
    </source>
</reference>
<proteinExistence type="predicted"/>
<evidence type="ECO:0000313" key="2">
    <source>
        <dbReference type="Proteomes" id="UP000827092"/>
    </source>
</evidence>
<comment type="caution">
    <text evidence="1">The sequence shown here is derived from an EMBL/GenBank/DDBJ whole genome shotgun (WGS) entry which is preliminary data.</text>
</comment>
<name>A0AAV6TEG7_9ARAC</name>
<dbReference type="Proteomes" id="UP000827092">
    <property type="component" value="Unassembled WGS sequence"/>
</dbReference>
<organism evidence="1 2">
    <name type="scientific">Oedothorax gibbosus</name>
    <dbReference type="NCBI Taxonomy" id="931172"/>
    <lineage>
        <taxon>Eukaryota</taxon>
        <taxon>Metazoa</taxon>
        <taxon>Ecdysozoa</taxon>
        <taxon>Arthropoda</taxon>
        <taxon>Chelicerata</taxon>
        <taxon>Arachnida</taxon>
        <taxon>Araneae</taxon>
        <taxon>Araneomorphae</taxon>
        <taxon>Entelegynae</taxon>
        <taxon>Araneoidea</taxon>
        <taxon>Linyphiidae</taxon>
        <taxon>Erigoninae</taxon>
        <taxon>Oedothorax</taxon>
    </lineage>
</organism>
<dbReference type="AlphaFoldDB" id="A0AAV6TEG7"/>
<evidence type="ECO:0000313" key="1">
    <source>
        <dbReference type="EMBL" id="KAG8156633.1"/>
    </source>
</evidence>
<gene>
    <name evidence="1" type="ORF">JTE90_016734</name>
</gene>